<evidence type="ECO:0000256" key="8">
    <source>
        <dbReference type="ARBA" id="ARBA00022692"/>
    </source>
</evidence>
<comment type="function">
    <text evidence="1 19">Component of the ubiquinol-cytochrome c reductase complex (complex III or cytochrome b-c1 complex) that is part of the mitochondrial respiratory chain. The b-c1 complex mediates electron transfer from ubiquinol to cytochrome c. Contributes to the generation of a proton gradient across the mitochondrial membrane that is then used for ATP synthesis.</text>
</comment>
<keyword evidence="13 18" id="KW-0408">Iron</keyword>
<dbReference type="InterPro" id="IPR048260">
    <property type="entry name" value="Cytochrome_b_C_euk/bac"/>
</dbReference>
<dbReference type="InterPro" id="IPR036150">
    <property type="entry name" value="Cyt_b/b6_C_sf"/>
</dbReference>
<evidence type="ECO:0000256" key="5">
    <source>
        <dbReference type="ARBA" id="ARBA00022448"/>
    </source>
</evidence>
<feature type="binding site" description="axial binding residue" evidence="18">
    <location>
        <position position="183"/>
    </location>
    <ligand>
        <name>heme b</name>
        <dbReference type="ChEBI" id="CHEBI:60344"/>
        <label>b562</label>
    </ligand>
    <ligandPart>
        <name>Fe</name>
        <dbReference type="ChEBI" id="CHEBI:18248"/>
    </ligandPart>
</feature>
<evidence type="ECO:0000256" key="10">
    <source>
        <dbReference type="ARBA" id="ARBA00022792"/>
    </source>
</evidence>
<keyword evidence="8 19" id="KW-0812">Transmembrane</keyword>
<evidence type="ECO:0000256" key="7">
    <source>
        <dbReference type="ARBA" id="ARBA00022660"/>
    </source>
</evidence>
<feature type="transmembrane region" description="Helical" evidence="19">
    <location>
        <begin position="146"/>
        <end position="167"/>
    </location>
</feature>
<feature type="transmembrane region" description="Helical" evidence="19">
    <location>
        <begin position="319"/>
        <end position="341"/>
    </location>
</feature>
<evidence type="ECO:0000256" key="11">
    <source>
        <dbReference type="ARBA" id="ARBA00022982"/>
    </source>
</evidence>
<organism evidence="22">
    <name type="scientific">Brachymeria sp. ZJUH_2016006</name>
    <dbReference type="NCBI Taxonomy" id="2491152"/>
    <lineage>
        <taxon>Eukaryota</taxon>
        <taxon>Metazoa</taxon>
        <taxon>Ecdysozoa</taxon>
        <taxon>Arthropoda</taxon>
        <taxon>Hexapoda</taxon>
        <taxon>Insecta</taxon>
        <taxon>Pterygota</taxon>
        <taxon>Neoptera</taxon>
        <taxon>Endopterygota</taxon>
        <taxon>Hymenoptera</taxon>
        <taxon>Apocrita</taxon>
        <taxon>Proctotrupomorpha</taxon>
        <taxon>Chalcidoidea</taxon>
        <taxon>Chalcididae</taxon>
        <taxon>Chalcidinae</taxon>
        <taxon>Brachymeria</taxon>
    </lineage>
</organism>
<dbReference type="SUPFAM" id="SSF81648">
    <property type="entry name" value="a domain/subunit of cytochrome bc1 complex (Ubiquinol-cytochrome c reductase)"/>
    <property type="match status" value="1"/>
</dbReference>
<dbReference type="InterPro" id="IPR048259">
    <property type="entry name" value="Cytochrome_b_N_euk/bac"/>
</dbReference>
<evidence type="ECO:0000313" key="22">
    <source>
        <dbReference type="EMBL" id="AZL93138.1"/>
    </source>
</evidence>
<dbReference type="GO" id="GO:0006122">
    <property type="term" value="P:mitochondrial electron transport, ubiquinol to cytochrome c"/>
    <property type="evidence" value="ECO:0007669"/>
    <property type="project" value="TreeGrafter"/>
</dbReference>
<dbReference type="SUPFAM" id="SSF81342">
    <property type="entry name" value="Transmembrane di-heme cytochromes"/>
    <property type="match status" value="1"/>
</dbReference>
<keyword evidence="12 19" id="KW-1133">Transmembrane helix</keyword>
<feature type="binding site" description="axial binding residue" evidence="18">
    <location>
        <position position="197"/>
    </location>
    <ligand>
        <name>heme b</name>
        <dbReference type="ChEBI" id="CHEBI:60344"/>
        <label>b566</label>
    </ligand>
    <ligandPart>
        <name>Fe</name>
        <dbReference type="ChEBI" id="CHEBI:18248"/>
    </ligandPart>
</feature>
<keyword evidence="6 18" id="KW-0349">Heme</keyword>
<dbReference type="CDD" id="cd00290">
    <property type="entry name" value="cytochrome_b_C"/>
    <property type="match status" value="1"/>
</dbReference>
<evidence type="ECO:0000256" key="6">
    <source>
        <dbReference type="ARBA" id="ARBA00022617"/>
    </source>
</evidence>
<feature type="binding site" evidence="17">
    <location>
        <position position="202"/>
    </location>
    <ligand>
        <name>a ubiquinone</name>
        <dbReference type="ChEBI" id="CHEBI:16389"/>
    </ligand>
</feature>
<feature type="transmembrane region" description="Helical" evidence="19">
    <location>
        <begin position="30"/>
        <end position="57"/>
    </location>
</feature>
<feature type="transmembrane region" description="Helical" evidence="19">
    <location>
        <begin position="348"/>
        <end position="368"/>
    </location>
</feature>
<dbReference type="PROSITE" id="PS51002">
    <property type="entry name" value="CYTB_NTER"/>
    <property type="match status" value="1"/>
</dbReference>
<evidence type="ECO:0000259" key="21">
    <source>
        <dbReference type="PROSITE" id="PS51003"/>
    </source>
</evidence>
<feature type="transmembrane region" description="Helical" evidence="19">
    <location>
        <begin position="179"/>
        <end position="201"/>
    </location>
</feature>
<dbReference type="GO" id="GO:0008121">
    <property type="term" value="F:quinol-cytochrome-c reductase activity"/>
    <property type="evidence" value="ECO:0007669"/>
    <property type="project" value="InterPro"/>
</dbReference>
<evidence type="ECO:0000256" key="17">
    <source>
        <dbReference type="PIRSR" id="PIRSR038885-1"/>
    </source>
</evidence>
<dbReference type="InterPro" id="IPR005798">
    <property type="entry name" value="Cyt_b/b6_C"/>
</dbReference>
<dbReference type="EMBL" id="MG923487">
    <property type="protein sequence ID" value="AZL93138.1"/>
    <property type="molecule type" value="Genomic_DNA"/>
</dbReference>
<dbReference type="GO" id="GO:0045275">
    <property type="term" value="C:respiratory chain complex III"/>
    <property type="evidence" value="ECO:0007669"/>
    <property type="project" value="InterPro"/>
</dbReference>
<geneLocation type="mitochondrion" evidence="22"/>
<evidence type="ECO:0000256" key="4">
    <source>
        <dbReference type="ARBA" id="ARBA00013531"/>
    </source>
</evidence>
<keyword evidence="16 19" id="KW-0472">Membrane</keyword>
<dbReference type="InterPro" id="IPR027387">
    <property type="entry name" value="Cytb/b6-like_sf"/>
</dbReference>
<dbReference type="GO" id="GO:0046872">
    <property type="term" value="F:metal ion binding"/>
    <property type="evidence" value="ECO:0007669"/>
    <property type="project" value="UniProtKB-UniRule"/>
</dbReference>
<keyword evidence="5 19" id="KW-0813">Transport</keyword>
<gene>
    <name evidence="22" type="primary">cob</name>
</gene>
<keyword evidence="9 18" id="KW-0479">Metal-binding</keyword>
<feature type="binding site" description="axial binding residue" evidence="18">
    <location>
        <position position="98"/>
    </location>
    <ligand>
        <name>heme b</name>
        <dbReference type="ChEBI" id="CHEBI:60344"/>
        <label>b566</label>
    </ligand>
    <ligandPart>
        <name>Fe</name>
        <dbReference type="ChEBI" id="CHEBI:18248"/>
    </ligandPart>
</feature>
<dbReference type="Pfam" id="PF00033">
    <property type="entry name" value="Cytochrome_B"/>
    <property type="match status" value="1"/>
</dbReference>
<keyword evidence="15 19" id="KW-0496">Mitochondrion</keyword>
<sequence length="399" mass="47059">MKKSILLTNPLLKIINNSLIILPTPMNISIWWNFGSLLGLCLMIQIISGFILSMHYSPNTLMAFESIIHIMKDVNYGWLFRLIHMNGASLFFICMFIHIGRNLYYYNFMNLMTWYSGIMIFLLSMMTAFMGYVLPWGQMSLWGATVITNLISAIPYLGNTLVLWIWGGFSVDNPTLNRFFSIHFIMPFIVMMLIIIHLMFLHETGSSNPMGLNSNYFKIPFMPYFIIKDILGMMIMFIILIYICLINPYIFMDPENFNIANPMITPIHIQPEWYFLFAYAILRTIPNKLGGVIALLMSILILMILPLTTFYSMKSNKFYFFNQIMFWWFMNIFIVLTWIGAKPITEPFSTISIFYAILYFMYFIFFHIPNKFLDKNLFKLIKKIYNYSFLNECKYKTLI</sequence>
<dbReference type="PIRSF" id="PIRSF038885">
    <property type="entry name" value="COB"/>
    <property type="match status" value="1"/>
</dbReference>
<feature type="transmembrane region" description="Helical" evidence="19">
    <location>
        <begin position="263"/>
        <end position="282"/>
    </location>
</feature>
<feature type="transmembrane region" description="Helical" evidence="19">
    <location>
        <begin position="289"/>
        <end position="313"/>
    </location>
</feature>
<evidence type="ECO:0000256" key="16">
    <source>
        <dbReference type="ARBA" id="ARBA00023136"/>
    </source>
</evidence>
<keyword evidence="11 19" id="KW-0249">Electron transport</keyword>
<dbReference type="Gene3D" id="1.20.810.10">
    <property type="entry name" value="Cytochrome Bc1 Complex, Chain C"/>
    <property type="match status" value="1"/>
</dbReference>
<keyword evidence="10" id="KW-0999">Mitochondrion inner membrane</keyword>
<feature type="binding site" description="axial binding residue" evidence="18">
    <location>
        <position position="84"/>
    </location>
    <ligand>
        <name>heme b</name>
        <dbReference type="ChEBI" id="CHEBI:60344"/>
        <label>b562</label>
    </ligand>
    <ligandPart>
        <name>Fe</name>
        <dbReference type="ChEBI" id="CHEBI:18248"/>
    </ligandPart>
</feature>
<dbReference type="PROSITE" id="PS51003">
    <property type="entry name" value="CYTB_CTER"/>
    <property type="match status" value="1"/>
</dbReference>
<evidence type="ECO:0000256" key="3">
    <source>
        <dbReference type="ARBA" id="ARBA00011649"/>
    </source>
</evidence>
<dbReference type="CDD" id="cd00284">
    <property type="entry name" value="Cytochrome_b_N"/>
    <property type="match status" value="1"/>
</dbReference>
<accession>A0A3S8V0D6</accession>
<comment type="subcellular location">
    <subcellularLocation>
        <location evidence="2">Mitochondrion inner membrane</location>
        <topology evidence="2">Multi-pass membrane protein</topology>
    </subcellularLocation>
</comment>
<evidence type="ECO:0000256" key="15">
    <source>
        <dbReference type="ARBA" id="ARBA00023128"/>
    </source>
</evidence>
<evidence type="ECO:0000256" key="12">
    <source>
        <dbReference type="ARBA" id="ARBA00022989"/>
    </source>
</evidence>
<proteinExistence type="inferred from homology"/>
<comment type="subunit">
    <text evidence="3">The main subunits of complex b-c1 are: cytochrome b, cytochrome c1 and the Rieske protein.</text>
</comment>
<evidence type="ECO:0000256" key="2">
    <source>
        <dbReference type="ARBA" id="ARBA00004448"/>
    </source>
</evidence>
<dbReference type="GO" id="GO:0016491">
    <property type="term" value="F:oxidoreductase activity"/>
    <property type="evidence" value="ECO:0007669"/>
    <property type="project" value="UniProtKB-UniRule"/>
</dbReference>
<evidence type="ECO:0000259" key="20">
    <source>
        <dbReference type="PROSITE" id="PS51002"/>
    </source>
</evidence>
<keyword evidence="14" id="KW-0830">Ubiquinone</keyword>
<protein>
    <recommendedName>
        <fullName evidence="4 19">Cytochrome b</fullName>
    </recommendedName>
</protein>
<comment type="similarity">
    <text evidence="19">Belongs to the cytochrome b family.</text>
</comment>
<dbReference type="InterPro" id="IPR016174">
    <property type="entry name" value="Di-haem_cyt_TM"/>
</dbReference>
<evidence type="ECO:0000256" key="14">
    <source>
        <dbReference type="ARBA" id="ARBA00023075"/>
    </source>
</evidence>
<dbReference type="Pfam" id="PF00032">
    <property type="entry name" value="Cytochrom_B_C"/>
    <property type="match status" value="1"/>
</dbReference>
<evidence type="ECO:0000256" key="19">
    <source>
        <dbReference type="RuleBase" id="RU362117"/>
    </source>
</evidence>
<name>A0A3S8V0D6_9HYME</name>
<feature type="transmembrane region" description="Helical" evidence="19">
    <location>
        <begin position="78"/>
        <end position="100"/>
    </location>
</feature>
<evidence type="ECO:0000256" key="9">
    <source>
        <dbReference type="ARBA" id="ARBA00022723"/>
    </source>
</evidence>
<feature type="transmembrane region" description="Helical" evidence="19">
    <location>
        <begin position="230"/>
        <end position="251"/>
    </location>
</feature>
<dbReference type="AlphaFoldDB" id="A0A3S8V0D6"/>
<comment type="cofactor">
    <cofactor evidence="19">
        <name>heme b</name>
        <dbReference type="ChEBI" id="CHEBI:60344"/>
    </cofactor>
    <text evidence="19">Binds 2 heme groups non-covalently.</text>
</comment>
<feature type="domain" description="Cytochrome b/b6 C-terminal region profile" evidence="21">
    <location>
        <begin position="211"/>
        <end position="381"/>
    </location>
</feature>
<comment type="cofactor">
    <cofactor evidence="18">
        <name>heme</name>
        <dbReference type="ChEBI" id="CHEBI:30413"/>
    </cofactor>
    <text evidence="18">Binds 2 heme groups non-covalently.</text>
</comment>
<dbReference type="GO" id="GO:0005743">
    <property type="term" value="C:mitochondrial inner membrane"/>
    <property type="evidence" value="ECO:0007669"/>
    <property type="project" value="UniProtKB-SubCell"/>
</dbReference>
<evidence type="ECO:0000256" key="13">
    <source>
        <dbReference type="ARBA" id="ARBA00023004"/>
    </source>
</evidence>
<evidence type="ECO:0000256" key="18">
    <source>
        <dbReference type="PIRSR" id="PIRSR038885-2"/>
    </source>
</evidence>
<evidence type="ECO:0000256" key="1">
    <source>
        <dbReference type="ARBA" id="ARBA00002566"/>
    </source>
</evidence>
<feature type="domain" description="Cytochrome b/b6 N-terminal region profile" evidence="20">
    <location>
        <begin position="1"/>
        <end position="210"/>
    </location>
</feature>
<reference evidence="22" key="1">
    <citation type="journal article" date="2018" name="Mol. Phylogenet. Evol.">
        <title>Mitochondrial phylogenomics of the Hymenoptera.</title>
        <authorList>
            <person name="Tang P."/>
            <person name="Zhu J.C."/>
            <person name="Zheng B.Y."/>
            <person name="Wei S.J."/>
            <person name="Sharkey M."/>
            <person name="Chen X.X."/>
            <person name="Vogler A.P."/>
        </authorList>
    </citation>
    <scope>NUCLEOTIDE SEQUENCE</scope>
</reference>
<dbReference type="PANTHER" id="PTHR19271">
    <property type="entry name" value="CYTOCHROME B"/>
    <property type="match status" value="1"/>
</dbReference>
<dbReference type="InterPro" id="IPR005797">
    <property type="entry name" value="Cyt_b/b6_N"/>
</dbReference>
<feature type="transmembrane region" description="Helical" evidence="19">
    <location>
        <begin position="112"/>
        <end position="134"/>
    </location>
</feature>
<keyword evidence="7 19" id="KW-0679">Respiratory chain</keyword>
<dbReference type="PANTHER" id="PTHR19271:SF16">
    <property type="entry name" value="CYTOCHROME B"/>
    <property type="match status" value="1"/>
</dbReference>
<dbReference type="InterPro" id="IPR030689">
    <property type="entry name" value="Cytochrome_b"/>
</dbReference>